<sequence>HHGHGHHQAGRQVRHRWHVHLGDRRRCHQQDRRPRAVCLVHLVGP</sequence>
<reference evidence="2" key="1">
    <citation type="submission" date="2015-05" db="EMBL/GenBank/DDBJ databases">
        <authorList>
            <person name="Fogelqvist Johan"/>
        </authorList>
    </citation>
    <scope>NUCLEOTIDE SEQUENCE [LARGE SCALE GENOMIC DNA]</scope>
</reference>
<name>A0A0G4NR34_VERLO</name>
<protein>
    <submittedName>
        <fullName evidence="1">Uncharacterized protein</fullName>
    </submittedName>
</protein>
<evidence type="ECO:0000313" key="1">
    <source>
        <dbReference type="EMBL" id="CRK48869.1"/>
    </source>
</evidence>
<dbReference type="Proteomes" id="UP000045706">
    <property type="component" value="Unassembled WGS sequence"/>
</dbReference>
<accession>A0A0G4NR34</accession>
<organism evidence="1 2">
    <name type="scientific">Verticillium longisporum</name>
    <name type="common">Verticillium dahliae var. longisporum</name>
    <dbReference type="NCBI Taxonomy" id="100787"/>
    <lineage>
        <taxon>Eukaryota</taxon>
        <taxon>Fungi</taxon>
        <taxon>Dikarya</taxon>
        <taxon>Ascomycota</taxon>
        <taxon>Pezizomycotina</taxon>
        <taxon>Sordariomycetes</taxon>
        <taxon>Hypocreomycetidae</taxon>
        <taxon>Glomerellales</taxon>
        <taxon>Plectosphaerellaceae</taxon>
        <taxon>Verticillium</taxon>
    </lineage>
</organism>
<dbReference type="AlphaFoldDB" id="A0A0G4NR34"/>
<proteinExistence type="predicted"/>
<gene>
    <name evidence="1" type="ORF">BN1723_020684</name>
</gene>
<dbReference type="EMBL" id="CVQI01038043">
    <property type="protein sequence ID" value="CRK48869.1"/>
    <property type="molecule type" value="Genomic_DNA"/>
</dbReference>
<evidence type="ECO:0000313" key="2">
    <source>
        <dbReference type="Proteomes" id="UP000045706"/>
    </source>
</evidence>
<feature type="non-terminal residue" evidence="1">
    <location>
        <position position="1"/>
    </location>
</feature>